<dbReference type="InterPro" id="IPR014922">
    <property type="entry name" value="YdhG-like"/>
</dbReference>
<dbReference type="Pfam" id="PF08818">
    <property type="entry name" value="DUF1801"/>
    <property type="match status" value="1"/>
</dbReference>
<dbReference type="SUPFAM" id="SSF159888">
    <property type="entry name" value="YdhG-like"/>
    <property type="match status" value="1"/>
</dbReference>
<organism evidence="2">
    <name type="scientific">Caldilineaceae bacterium SB0662_bin_9</name>
    <dbReference type="NCBI Taxonomy" id="2605258"/>
    <lineage>
        <taxon>Bacteria</taxon>
        <taxon>Bacillati</taxon>
        <taxon>Chloroflexota</taxon>
        <taxon>Caldilineae</taxon>
        <taxon>Caldilineales</taxon>
        <taxon>Caldilineaceae</taxon>
    </lineage>
</organism>
<name>A0A6B1DW16_9CHLR</name>
<protein>
    <submittedName>
        <fullName evidence="2">DUF1801 domain-containing protein</fullName>
    </submittedName>
</protein>
<dbReference type="AlphaFoldDB" id="A0A6B1DW16"/>
<sequence length="124" mass="13809">MHIEASDVTDYIDKCPAKRQDILRTLRDLVLSVDGDVVENLEYGMPTYWTGGQVLCAFASQKRHMSLYLDVDLLASHRADFGNLNCGKSCVRFTNLDKVPLDTVAAILKATRNRQVQTSFADAA</sequence>
<dbReference type="Gene3D" id="3.90.1150.200">
    <property type="match status" value="1"/>
</dbReference>
<comment type="caution">
    <text evidence="2">The sequence shown here is derived from an EMBL/GenBank/DDBJ whole genome shotgun (WGS) entry which is preliminary data.</text>
</comment>
<evidence type="ECO:0000259" key="1">
    <source>
        <dbReference type="Pfam" id="PF08818"/>
    </source>
</evidence>
<reference evidence="2" key="1">
    <citation type="submission" date="2019-09" db="EMBL/GenBank/DDBJ databases">
        <title>Characterisation of the sponge microbiome using genome-centric metagenomics.</title>
        <authorList>
            <person name="Engelberts J.P."/>
            <person name="Robbins S.J."/>
            <person name="De Goeij J.M."/>
            <person name="Aranda M."/>
            <person name="Bell S.C."/>
            <person name="Webster N.S."/>
        </authorList>
    </citation>
    <scope>NUCLEOTIDE SEQUENCE</scope>
    <source>
        <strain evidence="2">SB0662_bin_9</strain>
    </source>
</reference>
<accession>A0A6B1DW16</accession>
<feature type="domain" description="YdhG-like" evidence="1">
    <location>
        <begin position="19"/>
        <end position="110"/>
    </location>
</feature>
<proteinExistence type="predicted"/>
<evidence type="ECO:0000313" key="2">
    <source>
        <dbReference type="EMBL" id="MYD91541.1"/>
    </source>
</evidence>
<dbReference type="EMBL" id="VXPY01000100">
    <property type="protein sequence ID" value="MYD91541.1"/>
    <property type="molecule type" value="Genomic_DNA"/>
</dbReference>
<gene>
    <name evidence="2" type="ORF">F4Y08_14610</name>
</gene>